<dbReference type="AlphaFoldDB" id="A0A8S4MNA8"/>
<accession>A0A8S4MNA8</accession>
<reference evidence="1" key="1">
    <citation type="submission" date="2022-01" db="EMBL/GenBank/DDBJ databases">
        <authorList>
            <person name="Braso-Vives M."/>
        </authorList>
    </citation>
    <scope>NUCLEOTIDE SEQUENCE</scope>
</reference>
<evidence type="ECO:0000313" key="2">
    <source>
        <dbReference type="Proteomes" id="UP000838412"/>
    </source>
</evidence>
<gene>
    <name evidence="1" type="primary">Hypp9434</name>
    <name evidence="1" type="ORF">BLAG_LOCUS25864</name>
</gene>
<keyword evidence="2" id="KW-1185">Reference proteome</keyword>
<evidence type="ECO:0000313" key="1">
    <source>
        <dbReference type="EMBL" id="CAH1276944.1"/>
    </source>
</evidence>
<comment type="caution">
    <text evidence="1">The sequence shown here is derived from an EMBL/GenBank/DDBJ whole genome shotgun (WGS) entry which is preliminary data.</text>
</comment>
<dbReference type="Proteomes" id="UP000838412">
    <property type="component" value="Unassembled WGS sequence"/>
</dbReference>
<sequence>MRWRQVHCFKRMWTMSHGGQSGKTETLAVQHIKPSHVEVQQMLQTEAQPAFPCTQLVKTPWPGMIAFKTSSKPMKTLQE</sequence>
<protein>
    <submittedName>
        <fullName evidence="1">Hypp9434 protein</fullName>
    </submittedName>
</protein>
<dbReference type="EMBL" id="CAKMNS010000112">
    <property type="protein sequence ID" value="CAH1276944.1"/>
    <property type="molecule type" value="Genomic_DNA"/>
</dbReference>
<name>A0A8S4MNA8_BRALA</name>
<proteinExistence type="predicted"/>
<organism evidence="1 2">
    <name type="scientific">Branchiostoma lanceolatum</name>
    <name type="common">Common lancelet</name>
    <name type="synonym">Amphioxus lanceolatum</name>
    <dbReference type="NCBI Taxonomy" id="7740"/>
    <lineage>
        <taxon>Eukaryota</taxon>
        <taxon>Metazoa</taxon>
        <taxon>Chordata</taxon>
        <taxon>Cephalochordata</taxon>
        <taxon>Leptocardii</taxon>
        <taxon>Amphioxiformes</taxon>
        <taxon>Branchiostomatidae</taxon>
        <taxon>Branchiostoma</taxon>
    </lineage>
</organism>